<feature type="domain" description="BRCT" evidence="2">
    <location>
        <begin position="148"/>
        <end position="246"/>
    </location>
</feature>
<protein>
    <recommendedName>
        <fullName evidence="2">BRCT domain-containing protein</fullName>
    </recommendedName>
</protein>
<dbReference type="Pfam" id="PF00533">
    <property type="entry name" value="BRCT"/>
    <property type="match status" value="1"/>
</dbReference>
<evidence type="ECO:0000259" key="2">
    <source>
        <dbReference type="PROSITE" id="PS50172"/>
    </source>
</evidence>
<sequence length="278" mass="29353">MPSPPSSPEVVCISPPTSPAKTTTSLPASSSSDARAARAAAIRASMSSSSSPYAAPSSSKRKVTSSQSRSRVTERMLSSMTSENNPITHSKAFEKTDHVHSCSTGHQQRGGDRGFWAVARDLGLKAEGEKHTYWSVRTAKVEAGAREKQTSILAGCTIAINGPTGPKVSNLQLQNLITANGGRFSPHVHSGCTHVVAERLSGSKAQKYINGQGRRGASRRSQVVKVEWILDCVAKGKRISEAGYSSVEDPTQKNLFSAFGTKPPAPATATAADDKHAP</sequence>
<feature type="compositionally biased region" description="Polar residues" evidence="1">
    <location>
        <begin position="76"/>
        <end position="86"/>
    </location>
</feature>
<dbReference type="Gene3D" id="3.40.50.10190">
    <property type="entry name" value="BRCT domain"/>
    <property type="match status" value="1"/>
</dbReference>
<dbReference type="PROSITE" id="PS50172">
    <property type="entry name" value="BRCT"/>
    <property type="match status" value="1"/>
</dbReference>
<evidence type="ECO:0000313" key="3">
    <source>
        <dbReference type="EMBL" id="KAL1411079.1"/>
    </source>
</evidence>
<dbReference type="InterPro" id="IPR036420">
    <property type="entry name" value="BRCT_dom_sf"/>
</dbReference>
<dbReference type="RefSeq" id="XP_069211023.1">
    <property type="nucleotide sequence ID" value="XM_069350637.1"/>
</dbReference>
<organism evidence="3 4">
    <name type="scientific">Vanrija albida</name>
    <dbReference type="NCBI Taxonomy" id="181172"/>
    <lineage>
        <taxon>Eukaryota</taxon>
        <taxon>Fungi</taxon>
        <taxon>Dikarya</taxon>
        <taxon>Basidiomycota</taxon>
        <taxon>Agaricomycotina</taxon>
        <taxon>Tremellomycetes</taxon>
        <taxon>Trichosporonales</taxon>
        <taxon>Trichosporonaceae</taxon>
        <taxon>Vanrija</taxon>
    </lineage>
</organism>
<feature type="compositionally biased region" description="Low complexity" evidence="1">
    <location>
        <begin position="19"/>
        <end position="70"/>
    </location>
</feature>
<dbReference type="PANTHER" id="PTHR45990:SF1">
    <property type="entry name" value="DNA REPAIR PROTEIN REV1"/>
    <property type="match status" value="1"/>
</dbReference>
<keyword evidence="4" id="KW-1185">Reference proteome</keyword>
<accession>A0ABR3Q8M4</accession>
<comment type="caution">
    <text evidence="3">The sequence shown here is derived from an EMBL/GenBank/DDBJ whole genome shotgun (WGS) entry which is preliminary data.</text>
</comment>
<dbReference type="Proteomes" id="UP001565368">
    <property type="component" value="Unassembled WGS sequence"/>
</dbReference>
<dbReference type="PANTHER" id="PTHR45990">
    <property type="entry name" value="DNA REPAIR PROTEIN REV1"/>
    <property type="match status" value="1"/>
</dbReference>
<feature type="region of interest" description="Disordered" evidence="1">
    <location>
        <begin position="1"/>
        <end position="86"/>
    </location>
</feature>
<proteinExistence type="predicted"/>
<dbReference type="InterPro" id="IPR001357">
    <property type="entry name" value="BRCT_dom"/>
</dbReference>
<feature type="region of interest" description="Disordered" evidence="1">
    <location>
        <begin position="254"/>
        <end position="278"/>
    </location>
</feature>
<gene>
    <name evidence="3" type="ORF">Q8F55_002028</name>
</gene>
<reference evidence="3 4" key="1">
    <citation type="submission" date="2023-08" db="EMBL/GenBank/DDBJ databases">
        <title>Annotated Genome Sequence of Vanrija albida AlHP1.</title>
        <authorList>
            <person name="Herzog R."/>
        </authorList>
    </citation>
    <scope>NUCLEOTIDE SEQUENCE [LARGE SCALE GENOMIC DNA]</scope>
    <source>
        <strain evidence="3 4">AlHP1</strain>
    </source>
</reference>
<dbReference type="SMART" id="SM00292">
    <property type="entry name" value="BRCT"/>
    <property type="match status" value="1"/>
</dbReference>
<evidence type="ECO:0000313" key="4">
    <source>
        <dbReference type="Proteomes" id="UP001565368"/>
    </source>
</evidence>
<dbReference type="EMBL" id="JBBXJM010000002">
    <property type="protein sequence ID" value="KAL1411079.1"/>
    <property type="molecule type" value="Genomic_DNA"/>
</dbReference>
<dbReference type="GeneID" id="95983071"/>
<dbReference type="SUPFAM" id="SSF52113">
    <property type="entry name" value="BRCT domain"/>
    <property type="match status" value="1"/>
</dbReference>
<name>A0ABR3Q8M4_9TREE</name>
<evidence type="ECO:0000256" key="1">
    <source>
        <dbReference type="SAM" id="MobiDB-lite"/>
    </source>
</evidence>